<feature type="compositionally biased region" description="Basic and acidic residues" evidence="1">
    <location>
        <begin position="178"/>
        <end position="193"/>
    </location>
</feature>
<dbReference type="Proteomes" id="UP000269539">
    <property type="component" value="Unassembled WGS sequence"/>
</dbReference>
<evidence type="ECO:0000313" key="2">
    <source>
        <dbReference type="EMBL" id="RMZ06932.1"/>
    </source>
</evidence>
<evidence type="ECO:0000256" key="1">
    <source>
        <dbReference type="SAM" id="MobiDB-lite"/>
    </source>
</evidence>
<sequence>MAHFDPSNEASAGSALSWYRNPALPSMRNHMLESHILISAPFYSSSTNIPVIRLLVLTSGKLGAGHLDRPAQDLEYSSTSKLFAQSIPHYTFTMQFNTGSAYIARNKTEQFLMDAGADPTAVITINTPNGKNDDRVAPTSPLRAEAPAFQVNSQSASEYIPGLTPVKNVTPASAINGKAKDSKSTSPGDDHAAAKIKASGTPATSASVNQLKKLVGTQVTEEILSKWDPSNPDLKITMPVWTQPMYKGSDRAALHKVIEKMYEGRLYRKFDFGTKIMKIALKKGIEGRLPADRTKASDQPGKGTSPKQNATRVQQTTGRTQPTNSRAPPTSRVRTDFATINPAWGAFLITEHGRLESLNTNQTALVNNEARWAESKAENDKWWAERNARFKAQREAKLIEQAAHAETCKNEATVPETNKTEVANKSAEKPVDAVWPPRSNVLPPHLRVRASAPSSTVHDDKTKSSDITTAVTAAKSETSEFVPDCAFIKREVKKDVNSTSTNVKGHSPDGKRSCSPPHVRYALAQAAAAKAAKQEFVAAKLPFM</sequence>
<protein>
    <submittedName>
        <fullName evidence="2">Uncharacterized protein</fullName>
    </submittedName>
</protein>
<evidence type="ECO:0000313" key="3">
    <source>
        <dbReference type="Proteomes" id="UP000269539"/>
    </source>
</evidence>
<feature type="region of interest" description="Disordered" evidence="1">
    <location>
        <begin position="421"/>
        <end position="443"/>
    </location>
</feature>
<dbReference type="AlphaFoldDB" id="A0A3M7H206"/>
<organism evidence="2 3">
    <name type="scientific">Hortaea werneckii</name>
    <name type="common">Black yeast</name>
    <name type="synonym">Cladosporium werneckii</name>
    <dbReference type="NCBI Taxonomy" id="91943"/>
    <lineage>
        <taxon>Eukaryota</taxon>
        <taxon>Fungi</taxon>
        <taxon>Dikarya</taxon>
        <taxon>Ascomycota</taxon>
        <taxon>Pezizomycotina</taxon>
        <taxon>Dothideomycetes</taxon>
        <taxon>Dothideomycetidae</taxon>
        <taxon>Mycosphaerellales</taxon>
        <taxon>Teratosphaeriaceae</taxon>
        <taxon>Hortaea</taxon>
    </lineage>
</organism>
<proteinExistence type="predicted"/>
<reference evidence="2 3" key="1">
    <citation type="journal article" date="2018" name="BMC Genomics">
        <title>Genomic evidence for intraspecific hybridization in a clonal and extremely halotolerant yeast.</title>
        <authorList>
            <person name="Gostincar C."/>
            <person name="Stajich J.E."/>
            <person name="Zupancic J."/>
            <person name="Zalar P."/>
            <person name="Gunde-Cimerman N."/>
        </authorList>
    </citation>
    <scope>NUCLEOTIDE SEQUENCE [LARGE SCALE GENOMIC DNA]</scope>
    <source>
        <strain evidence="2 3">EXF-10513</strain>
    </source>
</reference>
<feature type="region of interest" description="Disordered" evidence="1">
    <location>
        <begin position="290"/>
        <end position="332"/>
    </location>
</feature>
<name>A0A3M7H206_HORWE</name>
<dbReference type="EMBL" id="QWIO01000144">
    <property type="protein sequence ID" value="RMZ06932.1"/>
    <property type="molecule type" value="Genomic_DNA"/>
</dbReference>
<feature type="compositionally biased region" description="Polar residues" evidence="1">
    <location>
        <begin position="305"/>
        <end position="328"/>
    </location>
</feature>
<gene>
    <name evidence="2" type="ORF">D0864_02120</name>
</gene>
<dbReference type="VEuPathDB" id="FungiDB:BTJ68_14631"/>
<comment type="caution">
    <text evidence="2">The sequence shown here is derived from an EMBL/GenBank/DDBJ whole genome shotgun (WGS) entry which is preliminary data.</text>
</comment>
<feature type="region of interest" description="Disordered" evidence="1">
    <location>
        <begin position="176"/>
        <end position="205"/>
    </location>
</feature>
<accession>A0A3M7H206</accession>